<gene>
    <name evidence="2" type="ORF">EII35_14665</name>
</gene>
<sequence length="281" mass="31322">MPAVPSCIINPLWDQFSALIPQRVETHPLQCHRPRIPDRVIFDKLIQVVVLGVSYNKIADSSCSATTLRSRRDEWIRLGIFTRLEAIARDGYDTMVGLDLEHLLIDGCIVKAPCGGEAAGRSPVDRGKQGTKRSLLTDGAGIPLGVVVAPANRHDSPLLRPTLECLSRLDLGLGAGLPETITVHLDAGYDSQVTRALLEEFGCHAVISPRGTPLESGKRWPVERTHSWHNHGFKKLAHCTERRIEVINAFIALANTIIIIRQLRHHAWLTHRWDTRPTRRP</sequence>
<dbReference type="OrthoDB" id="4559615at2"/>
<proteinExistence type="predicted"/>
<evidence type="ECO:0000313" key="3">
    <source>
        <dbReference type="Proteomes" id="UP000280935"/>
    </source>
</evidence>
<dbReference type="InterPro" id="IPR002559">
    <property type="entry name" value="Transposase_11"/>
</dbReference>
<dbReference type="EMBL" id="RQYT01000060">
    <property type="protein sequence ID" value="RRD47643.1"/>
    <property type="molecule type" value="Genomic_DNA"/>
</dbReference>
<dbReference type="PANTHER" id="PTHR30007:SF0">
    <property type="entry name" value="TRANSPOSASE"/>
    <property type="match status" value="1"/>
</dbReference>
<dbReference type="GO" id="GO:0003677">
    <property type="term" value="F:DNA binding"/>
    <property type="evidence" value="ECO:0007669"/>
    <property type="project" value="InterPro"/>
</dbReference>
<dbReference type="GO" id="GO:0006313">
    <property type="term" value="P:DNA transposition"/>
    <property type="evidence" value="ECO:0007669"/>
    <property type="project" value="InterPro"/>
</dbReference>
<dbReference type="Proteomes" id="UP000280935">
    <property type="component" value="Unassembled WGS sequence"/>
</dbReference>
<reference evidence="2 3" key="1">
    <citation type="submission" date="2018-11" db="EMBL/GenBank/DDBJ databases">
        <title>Genomes From Bacteria Associated with the Canine Oral Cavity: a Test Case for Automated Genome-Based Taxonomic Assignment.</title>
        <authorList>
            <person name="Coil D.A."/>
            <person name="Jospin G."/>
            <person name="Darling A.E."/>
            <person name="Wallis C."/>
            <person name="Davis I.J."/>
            <person name="Harris S."/>
            <person name="Eisen J.A."/>
            <person name="Holcombe L.J."/>
            <person name="O'Flynn C."/>
        </authorList>
    </citation>
    <scope>NUCLEOTIDE SEQUENCE [LARGE SCALE GENOMIC DNA]</scope>
    <source>
        <strain evidence="2 3">OH2822_COT-296</strain>
    </source>
</reference>
<protein>
    <submittedName>
        <fullName evidence="2">IS5 family transposase</fullName>
    </submittedName>
</protein>
<dbReference type="AlphaFoldDB" id="A0A3P1WT55"/>
<dbReference type="RefSeq" id="WP_125229209.1">
    <property type="nucleotide sequence ID" value="NZ_RQYT01000060.1"/>
</dbReference>
<dbReference type="GO" id="GO:0004803">
    <property type="term" value="F:transposase activity"/>
    <property type="evidence" value="ECO:0007669"/>
    <property type="project" value="InterPro"/>
</dbReference>
<evidence type="ECO:0000313" key="2">
    <source>
        <dbReference type="EMBL" id="RRD47643.1"/>
    </source>
</evidence>
<evidence type="ECO:0000259" key="1">
    <source>
        <dbReference type="Pfam" id="PF01609"/>
    </source>
</evidence>
<dbReference type="PANTHER" id="PTHR30007">
    <property type="entry name" value="PHP DOMAIN PROTEIN"/>
    <property type="match status" value="1"/>
</dbReference>
<feature type="domain" description="Transposase IS4-like" evidence="1">
    <location>
        <begin position="100"/>
        <end position="264"/>
    </location>
</feature>
<name>A0A3P1WT55_9ACTN</name>
<dbReference type="Pfam" id="PF01609">
    <property type="entry name" value="DDE_Tnp_1"/>
    <property type="match status" value="1"/>
</dbReference>
<dbReference type="NCBIfam" id="NF033580">
    <property type="entry name" value="transpos_IS5_3"/>
    <property type="match status" value="1"/>
</dbReference>
<accession>A0A3P1WT55</accession>
<comment type="caution">
    <text evidence="2">The sequence shown here is derived from an EMBL/GenBank/DDBJ whole genome shotgun (WGS) entry which is preliminary data.</text>
</comment>
<organism evidence="2 3">
    <name type="scientific">Arachnia propionica</name>
    <dbReference type="NCBI Taxonomy" id="1750"/>
    <lineage>
        <taxon>Bacteria</taxon>
        <taxon>Bacillati</taxon>
        <taxon>Actinomycetota</taxon>
        <taxon>Actinomycetes</taxon>
        <taxon>Propionibacteriales</taxon>
        <taxon>Propionibacteriaceae</taxon>
        <taxon>Arachnia</taxon>
    </lineage>
</organism>